<dbReference type="Proteomes" id="UP001281761">
    <property type="component" value="Unassembled WGS sequence"/>
</dbReference>
<dbReference type="Gene3D" id="3.40.50.790">
    <property type="match status" value="1"/>
</dbReference>
<dbReference type="SUPFAM" id="SSF56808">
    <property type="entry name" value="Ribosomal protein L1"/>
    <property type="match status" value="1"/>
</dbReference>
<name>A0ABQ9YJC5_9EUKA</name>
<evidence type="ECO:0000313" key="1">
    <source>
        <dbReference type="EMBL" id="KAK2963856.1"/>
    </source>
</evidence>
<dbReference type="EMBL" id="JARBJD010000004">
    <property type="protein sequence ID" value="KAK2963856.1"/>
    <property type="molecule type" value="Genomic_DNA"/>
</dbReference>
<accession>A0ABQ9YJC5</accession>
<dbReference type="GO" id="GO:0005840">
    <property type="term" value="C:ribosome"/>
    <property type="evidence" value="ECO:0007669"/>
    <property type="project" value="UniProtKB-KW"/>
</dbReference>
<sequence>MTVTRSQLHKTAGELLAFARRQAEETVSFDHPIKSVDLNYVLNRVPPKALVAPRLITLPNNPYKPNLKVFLIVKDGVKEAVQQMELPLISQIMTLTETKNNYKAYKDRRLLCSQYDMFLADDRVIPTLPRVLGSVFVKRNKVPIPVKIKSKEATTRSVHTVLNSAHVRTPGGAVGSIQVGTTQLSQDELTDNLWAAYQYLISNQGTIWKIDAPLLKTEEDPDDEDEMKERMKLRKRNYDIGLKSVYVRCGNSPSIQLFKKQD</sequence>
<protein>
    <submittedName>
        <fullName evidence="1">Ribosomal protein L1</fullName>
    </submittedName>
</protein>
<keyword evidence="2" id="KW-1185">Reference proteome</keyword>
<keyword evidence="1" id="KW-0687">Ribonucleoprotein</keyword>
<dbReference type="CDD" id="cd00403">
    <property type="entry name" value="Ribosomal_L1"/>
    <property type="match status" value="1"/>
</dbReference>
<dbReference type="InterPro" id="IPR016095">
    <property type="entry name" value="Ribosomal_uL1_3-a/b-sand"/>
</dbReference>
<proteinExistence type="predicted"/>
<dbReference type="PANTHER" id="PTHR23105">
    <property type="entry name" value="RIBOSOMAL PROTEIN L7AE FAMILY MEMBER"/>
    <property type="match status" value="1"/>
</dbReference>
<dbReference type="InterPro" id="IPR028364">
    <property type="entry name" value="Ribosomal_uL1/biogenesis"/>
</dbReference>
<reference evidence="1 2" key="1">
    <citation type="journal article" date="2022" name="bioRxiv">
        <title>Genomics of Preaxostyla Flagellates Illuminates Evolutionary Transitions and the Path Towards Mitochondrial Loss.</title>
        <authorList>
            <person name="Novak L.V.F."/>
            <person name="Treitli S.C."/>
            <person name="Pyrih J."/>
            <person name="Halakuc P."/>
            <person name="Pipaliya S.V."/>
            <person name="Vacek V."/>
            <person name="Brzon O."/>
            <person name="Soukal P."/>
            <person name="Eme L."/>
            <person name="Dacks J.B."/>
            <person name="Karnkowska A."/>
            <person name="Elias M."/>
            <person name="Hampl V."/>
        </authorList>
    </citation>
    <scope>NUCLEOTIDE SEQUENCE [LARGE SCALE GENOMIC DNA]</scope>
    <source>
        <strain evidence="1">NAU3</strain>
        <tissue evidence="1">Gut</tissue>
    </source>
</reference>
<dbReference type="InterPro" id="IPR023674">
    <property type="entry name" value="Ribosomal_uL1-like"/>
</dbReference>
<evidence type="ECO:0000313" key="2">
    <source>
        <dbReference type="Proteomes" id="UP001281761"/>
    </source>
</evidence>
<comment type="caution">
    <text evidence="1">The sequence shown here is derived from an EMBL/GenBank/DDBJ whole genome shotgun (WGS) entry which is preliminary data.</text>
</comment>
<dbReference type="Pfam" id="PF00687">
    <property type="entry name" value="Ribosomal_L1"/>
    <property type="match status" value="1"/>
</dbReference>
<dbReference type="InterPro" id="IPR050257">
    <property type="entry name" value="eL8/uL1-like"/>
</dbReference>
<organism evidence="1 2">
    <name type="scientific">Blattamonas nauphoetae</name>
    <dbReference type="NCBI Taxonomy" id="2049346"/>
    <lineage>
        <taxon>Eukaryota</taxon>
        <taxon>Metamonada</taxon>
        <taxon>Preaxostyla</taxon>
        <taxon>Oxymonadida</taxon>
        <taxon>Blattamonas</taxon>
    </lineage>
</organism>
<gene>
    <name evidence="1" type="ORF">BLNAU_933</name>
</gene>
<keyword evidence="1" id="KW-0689">Ribosomal protein</keyword>